<evidence type="ECO:0000256" key="1">
    <source>
        <dbReference type="ARBA" id="ARBA00004141"/>
    </source>
</evidence>
<evidence type="ECO:0000256" key="3">
    <source>
        <dbReference type="ARBA" id="ARBA00022989"/>
    </source>
</evidence>
<keyword evidence="8" id="KW-1185">Reference proteome</keyword>
<dbReference type="Proteomes" id="UP001500218">
    <property type="component" value="Unassembled WGS sequence"/>
</dbReference>
<evidence type="ECO:0000313" key="7">
    <source>
        <dbReference type="EMBL" id="GAA1829119.1"/>
    </source>
</evidence>
<feature type="transmembrane region" description="Helical" evidence="5">
    <location>
        <begin position="185"/>
        <end position="209"/>
    </location>
</feature>
<keyword evidence="2 5" id="KW-0812">Transmembrane</keyword>
<keyword evidence="4 5" id="KW-0472">Membrane</keyword>
<name>A0ABP4YWV1_9ACTN</name>
<organism evidence="7 8">
    <name type="scientific">Luedemannella flava</name>
    <dbReference type="NCBI Taxonomy" id="349316"/>
    <lineage>
        <taxon>Bacteria</taxon>
        <taxon>Bacillati</taxon>
        <taxon>Actinomycetota</taxon>
        <taxon>Actinomycetes</taxon>
        <taxon>Micromonosporales</taxon>
        <taxon>Micromonosporaceae</taxon>
        <taxon>Luedemannella</taxon>
    </lineage>
</organism>
<comment type="subcellular location">
    <subcellularLocation>
        <location evidence="1">Membrane</location>
        <topology evidence="1">Multi-pass membrane protein</topology>
    </subcellularLocation>
</comment>
<feature type="transmembrane region" description="Helical" evidence="5">
    <location>
        <begin position="25"/>
        <end position="45"/>
    </location>
</feature>
<proteinExistence type="predicted"/>
<accession>A0ABP4YWV1</accession>
<keyword evidence="3 5" id="KW-1133">Transmembrane helix</keyword>
<feature type="domain" description="ABC-2 type transporter transmembrane" evidence="6">
    <location>
        <begin position="44"/>
        <end position="210"/>
    </location>
</feature>
<feature type="transmembrane region" description="Helical" evidence="5">
    <location>
        <begin position="289"/>
        <end position="309"/>
    </location>
</feature>
<dbReference type="EMBL" id="BAAALT010000253">
    <property type="protein sequence ID" value="GAA1829119.1"/>
    <property type="molecule type" value="Genomic_DNA"/>
</dbReference>
<evidence type="ECO:0000259" key="6">
    <source>
        <dbReference type="Pfam" id="PF12698"/>
    </source>
</evidence>
<comment type="caution">
    <text evidence="7">The sequence shown here is derived from an EMBL/GenBank/DDBJ whole genome shotgun (WGS) entry which is preliminary data.</text>
</comment>
<evidence type="ECO:0000256" key="2">
    <source>
        <dbReference type="ARBA" id="ARBA00022692"/>
    </source>
</evidence>
<feature type="transmembrane region" description="Helical" evidence="5">
    <location>
        <begin position="120"/>
        <end position="142"/>
    </location>
</feature>
<dbReference type="RefSeq" id="WP_344138578.1">
    <property type="nucleotide sequence ID" value="NZ_BAAALT010000253.1"/>
</dbReference>
<dbReference type="InterPro" id="IPR013525">
    <property type="entry name" value="ABC2_TM"/>
</dbReference>
<evidence type="ECO:0000256" key="5">
    <source>
        <dbReference type="SAM" id="Phobius"/>
    </source>
</evidence>
<sequence>MSARAVLLVARQEIRTRLRTGRWRWLLASWVVVVGIFTLLVTLALEATNDVHYNDFENPPPPPSIGPALFTILIIVVFSLIMVVSPALTAQSINGDRERGTLAVLQVTRLRPAEIAVGKLLAGWGVGVAALALTFPFALWPLVYGGVGAWRIPIVYLIMAVLLGVVCAVAQALSVLVVRGITSTMLAYASVFALCIGTLIVYGLMGAAFTQERTVVLPEGQGSYTTTSPSDNIWWVLAPNPFVVLLDASPVAPEPPRDAYNQDPLKDLQSSIRSSRQPADEDPYDAPLVWPYGLAANLVLGVGSVLITIRRLRAPATSVPRGVRIA</sequence>
<evidence type="ECO:0000313" key="8">
    <source>
        <dbReference type="Proteomes" id="UP001500218"/>
    </source>
</evidence>
<dbReference type="PANTHER" id="PTHR43471">
    <property type="entry name" value="ABC TRANSPORTER PERMEASE"/>
    <property type="match status" value="1"/>
</dbReference>
<feature type="transmembrane region" description="Helical" evidence="5">
    <location>
        <begin position="65"/>
        <end position="89"/>
    </location>
</feature>
<dbReference type="Pfam" id="PF12698">
    <property type="entry name" value="ABC2_membrane_3"/>
    <property type="match status" value="1"/>
</dbReference>
<evidence type="ECO:0000256" key="4">
    <source>
        <dbReference type="ARBA" id="ARBA00023136"/>
    </source>
</evidence>
<reference evidence="8" key="1">
    <citation type="journal article" date="2019" name="Int. J. Syst. Evol. Microbiol.">
        <title>The Global Catalogue of Microorganisms (GCM) 10K type strain sequencing project: providing services to taxonomists for standard genome sequencing and annotation.</title>
        <authorList>
            <consortium name="The Broad Institute Genomics Platform"/>
            <consortium name="The Broad Institute Genome Sequencing Center for Infectious Disease"/>
            <person name="Wu L."/>
            <person name="Ma J."/>
        </authorList>
    </citation>
    <scope>NUCLEOTIDE SEQUENCE [LARGE SCALE GENOMIC DNA]</scope>
    <source>
        <strain evidence="8">JCM 13250</strain>
    </source>
</reference>
<protein>
    <submittedName>
        <fullName evidence="7">ABC transporter permease subunit</fullName>
    </submittedName>
</protein>
<feature type="transmembrane region" description="Helical" evidence="5">
    <location>
        <begin position="154"/>
        <end position="178"/>
    </location>
</feature>
<gene>
    <name evidence="7" type="ORF">GCM10009682_55010</name>
</gene>